<dbReference type="NCBIfam" id="TIGR01087">
    <property type="entry name" value="murD"/>
    <property type="match status" value="1"/>
</dbReference>
<sequence>MGQKKLVILGGGESGVGTALLAKAKGLDLFLSDGGSLQPKYRQLLEQQGIPFEEGQHSEDQILGAGEVVKSPGIPDNAPLVSKLYQKGIPVVSEIEFASRYTSAKLIAITGSNGKTTTTLLTYHLLRSAGLSVGLAGNIGESFAKQVMDQPYEYYVLELSSFQLDNMYRFRANIAVLLNITPDHLDRYGYNFQSYVDAKFRIVQNQTSEDDFIYYAGSEPIRAELAKGALPARQWPIHLEDHPSQGGCLRNDTLKVTSHGQVFEQSLAELPLPGTHNAINAMAAILVAQSVGLTPDQIRDGLRSFQNAPHRLETIATFEGVRYVNDSKATNVDSVFYALGSFDQPLILIAGGVDKGNDYQQIAELVRTKVKGFIALGKDNTKLTRYFAPLVPQFFATDSIHEAVEKARSWSQAGDVVLLSPACASFDLFRNYEDRGEQFKTAVHRLIGT</sequence>
<feature type="domain" description="Mur ligase central" evidence="10">
    <location>
        <begin position="109"/>
        <end position="288"/>
    </location>
</feature>
<evidence type="ECO:0000256" key="4">
    <source>
        <dbReference type="ARBA" id="ARBA00022598"/>
    </source>
</evidence>
<protein>
    <recommendedName>
        <fullName evidence="7 8">UDP-N-acetylmuramoylalanine--D-glutamate ligase</fullName>
        <ecNumber evidence="7 8">6.3.2.9</ecNumber>
    </recommendedName>
    <alternativeName>
        <fullName evidence="7">D-glutamic acid-adding enzyme</fullName>
    </alternativeName>
    <alternativeName>
        <fullName evidence="7">UDP-N-acetylmuramoyl-L-alanyl-D-glutamate synthetase</fullName>
    </alternativeName>
</protein>
<dbReference type="InterPro" id="IPR004101">
    <property type="entry name" value="Mur_ligase_C"/>
</dbReference>
<dbReference type="Gene3D" id="3.40.1190.10">
    <property type="entry name" value="Mur-like, catalytic domain"/>
    <property type="match status" value="1"/>
</dbReference>
<evidence type="ECO:0000259" key="9">
    <source>
        <dbReference type="Pfam" id="PF02875"/>
    </source>
</evidence>
<dbReference type="AlphaFoldDB" id="A0A840TPG7"/>
<dbReference type="Pfam" id="PF21799">
    <property type="entry name" value="MurD-like_N"/>
    <property type="match status" value="1"/>
</dbReference>
<dbReference type="UniPathway" id="UPA00219"/>
<dbReference type="RefSeq" id="WP_184174762.1">
    <property type="nucleotide sequence ID" value="NZ_JACHGF010000004.1"/>
</dbReference>
<dbReference type="EC" id="6.3.2.9" evidence="7 8"/>
<evidence type="ECO:0000256" key="8">
    <source>
        <dbReference type="RuleBase" id="RU003664"/>
    </source>
</evidence>
<dbReference type="InterPro" id="IPR036565">
    <property type="entry name" value="Mur-like_cat_sf"/>
</dbReference>
<evidence type="ECO:0000259" key="10">
    <source>
        <dbReference type="Pfam" id="PF08245"/>
    </source>
</evidence>
<dbReference type="InterPro" id="IPR013221">
    <property type="entry name" value="Mur_ligase_cen"/>
</dbReference>
<dbReference type="InterPro" id="IPR005762">
    <property type="entry name" value="MurD"/>
</dbReference>
<keyword evidence="6 7" id="KW-0067">ATP-binding</keyword>
<evidence type="ECO:0000256" key="5">
    <source>
        <dbReference type="ARBA" id="ARBA00022741"/>
    </source>
</evidence>
<feature type="binding site" evidence="7">
    <location>
        <begin position="111"/>
        <end position="117"/>
    </location>
    <ligand>
        <name>ATP</name>
        <dbReference type="ChEBI" id="CHEBI:30616"/>
    </ligand>
</feature>
<reference evidence="11 12" key="1">
    <citation type="submission" date="2020-08" db="EMBL/GenBank/DDBJ databases">
        <title>Genomic Encyclopedia of Type Strains, Phase IV (KMG-IV): sequencing the most valuable type-strain genomes for metagenomic binning, comparative biology and taxonomic classification.</title>
        <authorList>
            <person name="Goeker M."/>
        </authorList>
    </citation>
    <scope>NUCLEOTIDE SEQUENCE [LARGE SCALE GENOMIC DNA]</scope>
    <source>
        <strain evidence="11 12">DSM 105074</strain>
    </source>
</reference>
<dbReference type="PANTHER" id="PTHR43692">
    <property type="entry name" value="UDP-N-ACETYLMURAMOYLALANINE--D-GLUTAMATE LIGASE"/>
    <property type="match status" value="1"/>
</dbReference>
<dbReference type="Gene3D" id="3.40.50.720">
    <property type="entry name" value="NAD(P)-binding Rossmann-like Domain"/>
    <property type="match status" value="1"/>
</dbReference>
<accession>A0A840TPG7</accession>
<dbReference type="Proteomes" id="UP000557307">
    <property type="component" value="Unassembled WGS sequence"/>
</dbReference>
<gene>
    <name evidence="7" type="primary">murD</name>
    <name evidence="11" type="ORF">HNQ92_002953</name>
</gene>
<dbReference type="HAMAP" id="MF_00639">
    <property type="entry name" value="MurD"/>
    <property type="match status" value="1"/>
</dbReference>
<keyword evidence="7 8" id="KW-0961">Cell wall biogenesis/degradation</keyword>
<dbReference type="GO" id="GO:0008764">
    <property type="term" value="F:UDP-N-acetylmuramoylalanine-D-glutamate ligase activity"/>
    <property type="evidence" value="ECO:0007669"/>
    <property type="project" value="UniProtKB-UniRule"/>
</dbReference>
<keyword evidence="7 8" id="KW-0131">Cell cycle</keyword>
<feature type="domain" description="Mur ligase C-terminal" evidence="9">
    <location>
        <begin position="310"/>
        <end position="423"/>
    </location>
</feature>
<evidence type="ECO:0000313" key="12">
    <source>
        <dbReference type="Proteomes" id="UP000557307"/>
    </source>
</evidence>
<dbReference type="GO" id="GO:0008360">
    <property type="term" value="P:regulation of cell shape"/>
    <property type="evidence" value="ECO:0007669"/>
    <property type="project" value="UniProtKB-KW"/>
</dbReference>
<evidence type="ECO:0000256" key="1">
    <source>
        <dbReference type="ARBA" id="ARBA00004496"/>
    </source>
</evidence>
<dbReference type="GO" id="GO:0051301">
    <property type="term" value="P:cell division"/>
    <property type="evidence" value="ECO:0007669"/>
    <property type="project" value="UniProtKB-KW"/>
</dbReference>
<keyword evidence="5 7" id="KW-0547">Nucleotide-binding</keyword>
<dbReference type="Pfam" id="PF08245">
    <property type="entry name" value="Mur_ligase_M"/>
    <property type="match status" value="1"/>
</dbReference>
<keyword evidence="4 7" id="KW-0436">Ligase</keyword>
<dbReference type="Pfam" id="PF02875">
    <property type="entry name" value="Mur_ligase_C"/>
    <property type="match status" value="1"/>
</dbReference>
<comment type="caution">
    <text evidence="11">The sequence shown here is derived from an EMBL/GenBank/DDBJ whole genome shotgun (WGS) entry which is preliminary data.</text>
</comment>
<evidence type="ECO:0000313" key="11">
    <source>
        <dbReference type="EMBL" id="MBB5284805.1"/>
    </source>
</evidence>
<evidence type="ECO:0000256" key="3">
    <source>
        <dbReference type="ARBA" id="ARBA00022490"/>
    </source>
</evidence>
<organism evidence="11 12">
    <name type="scientific">Rhabdobacter roseus</name>
    <dbReference type="NCBI Taxonomy" id="1655419"/>
    <lineage>
        <taxon>Bacteria</taxon>
        <taxon>Pseudomonadati</taxon>
        <taxon>Bacteroidota</taxon>
        <taxon>Cytophagia</taxon>
        <taxon>Cytophagales</taxon>
        <taxon>Cytophagaceae</taxon>
        <taxon>Rhabdobacter</taxon>
    </lineage>
</organism>
<dbReference type="GO" id="GO:0005524">
    <property type="term" value="F:ATP binding"/>
    <property type="evidence" value="ECO:0007669"/>
    <property type="project" value="UniProtKB-UniRule"/>
</dbReference>
<dbReference type="GO" id="GO:0071555">
    <property type="term" value="P:cell wall organization"/>
    <property type="evidence" value="ECO:0007669"/>
    <property type="project" value="UniProtKB-KW"/>
</dbReference>
<keyword evidence="7 8" id="KW-0133">Cell shape</keyword>
<dbReference type="SUPFAM" id="SSF53244">
    <property type="entry name" value="MurD-like peptide ligases, peptide-binding domain"/>
    <property type="match status" value="1"/>
</dbReference>
<comment type="function">
    <text evidence="7 8">Cell wall formation. Catalyzes the addition of glutamate to the nucleotide precursor UDP-N-acetylmuramoyl-L-alanine (UMA).</text>
</comment>
<dbReference type="EMBL" id="JACHGF010000004">
    <property type="protein sequence ID" value="MBB5284805.1"/>
    <property type="molecule type" value="Genomic_DNA"/>
</dbReference>
<dbReference type="InterPro" id="IPR036615">
    <property type="entry name" value="Mur_ligase_C_dom_sf"/>
</dbReference>
<dbReference type="GO" id="GO:0009252">
    <property type="term" value="P:peptidoglycan biosynthetic process"/>
    <property type="evidence" value="ECO:0007669"/>
    <property type="project" value="UniProtKB-UniRule"/>
</dbReference>
<name>A0A840TPG7_9BACT</name>
<keyword evidence="7 8" id="KW-0573">Peptidoglycan synthesis</keyword>
<evidence type="ECO:0000256" key="7">
    <source>
        <dbReference type="HAMAP-Rule" id="MF_00639"/>
    </source>
</evidence>
<keyword evidence="3 7" id="KW-0963">Cytoplasm</keyword>
<comment type="pathway">
    <text evidence="2 7 8">Cell wall biogenesis; peptidoglycan biosynthesis.</text>
</comment>
<dbReference type="GO" id="GO:0005737">
    <property type="term" value="C:cytoplasm"/>
    <property type="evidence" value="ECO:0007669"/>
    <property type="project" value="UniProtKB-SubCell"/>
</dbReference>
<evidence type="ECO:0000256" key="2">
    <source>
        <dbReference type="ARBA" id="ARBA00004752"/>
    </source>
</evidence>
<evidence type="ECO:0000256" key="6">
    <source>
        <dbReference type="ARBA" id="ARBA00022840"/>
    </source>
</evidence>
<dbReference type="SUPFAM" id="SSF53623">
    <property type="entry name" value="MurD-like peptide ligases, catalytic domain"/>
    <property type="match status" value="1"/>
</dbReference>
<dbReference type="Gene3D" id="3.90.190.20">
    <property type="entry name" value="Mur ligase, C-terminal domain"/>
    <property type="match status" value="1"/>
</dbReference>
<comment type="similarity">
    <text evidence="7">Belongs to the MurCDEF family.</text>
</comment>
<comment type="catalytic activity">
    <reaction evidence="7 8">
        <text>UDP-N-acetyl-alpha-D-muramoyl-L-alanine + D-glutamate + ATP = UDP-N-acetyl-alpha-D-muramoyl-L-alanyl-D-glutamate + ADP + phosphate + H(+)</text>
        <dbReference type="Rhea" id="RHEA:16429"/>
        <dbReference type="ChEBI" id="CHEBI:15378"/>
        <dbReference type="ChEBI" id="CHEBI:29986"/>
        <dbReference type="ChEBI" id="CHEBI:30616"/>
        <dbReference type="ChEBI" id="CHEBI:43474"/>
        <dbReference type="ChEBI" id="CHEBI:83898"/>
        <dbReference type="ChEBI" id="CHEBI:83900"/>
        <dbReference type="ChEBI" id="CHEBI:456216"/>
        <dbReference type="EC" id="6.3.2.9"/>
    </reaction>
</comment>
<dbReference type="SUPFAM" id="SSF51984">
    <property type="entry name" value="MurCD N-terminal domain"/>
    <property type="match status" value="1"/>
</dbReference>
<proteinExistence type="inferred from homology"/>
<comment type="subcellular location">
    <subcellularLocation>
        <location evidence="1 7 8">Cytoplasm</location>
    </subcellularLocation>
</comment>
<keyword evidence="7 8" id="KW-0132">Cell division</keyword>
<dbReference type="PANTHER" id="PTHR43692:SF1">
    <property type="entry name" value="UDP-N-ACETYLMURAMOYLALANINE--D-GLUTAMATE LIGASE"/>
    <property type="match status" value="1"/>
</dbReference>
<keyword evidence="12" id="KW-1185">Reference proteome</keyword>